<gene>
    <name evidence="2" type="ORF">FTUN_0339</name>
</gene>
<keyword evidence="3" id="KW-1185">Reference proteome</keyword>
<evidence type="ECO:0000313" key="3">
    <source>
        <dbReference type="Proteomes" id="UP000503447"/>
    </source>
</evidence>
<feature type="transmembrane region" description="Helical" evidence="1">
    <location>
        <begin position="197"/>
        <end position="216"/>
    </location>
</feature>
<keyword evidence="1" id="KW-0472">Membrane</keyword>
<feature type="transmembrane region" description="Helical" evidence="1">
    <location>
        <begin position="33"/>
        <end position="55"/>
    </location>
</feature>
<dbReference type="KEGG" id="ftj:FTUN_0339"/>
<organism evidence="2 3">
    <name type="scientific">Frigoriglobus tundricola</name>
    <dbReference type="NCBI Taxonomy" id="2774151"/>
    <lineage>
        <taxon>Bacteria</taxon>
        <taxon>Pseudomonadati</taxon>
        <taxon>Planctomycetota</taxon>
        <taxon>Planctomycetia</taxon>
        <taxon>Gemmatales</taxon>
        <taxon>Gemmataceae</taxon>
        <taxon>Frigoriglobus</taxon>
    </lineage>
</organism>
<feature type="transmembrane region" description="Helical" evidence="1">
    <location>
        <begin position="6"/>
        <end position="26"/>
    </location>
</feature>
<feature type="transmembrane region" description="Helical" evidence="1">
    <location>
        <begin position="143"/>
        <end position="162"/>
    </location>
</feature>
<dbReference type="Pfam" id="PF20334">
    <property type="entry name" value="DUF6629"/>
    <property type="match status" value="1"/>
</dbReference>
<keyword evidence="1" id="KW-0812">Transmembrane</keyword>
<feature type="transmembrane region" description="Helical" evidence="1">
    <location>
        <begin position="174"/>
        <end position="191"/>
    </location>
</feature>
<name>A0A6M5YIP3_9BACT</name>
<protein>
    <submittedName>
        <fullName evidence="2">Uncharacterized protein</fullName>
    </submittedName>
</protein>
<evidence type="ECO:0000256" key="1">
    <source>
        <dbReference type="SAM" id="Phobius"/>
    </source>
</evidence>
<dbReference type="EMBL" id="CP053452">
    <property type="protein sequence ID" value="QJW92842.1"/>
    <property type="molecule type" value="Genomic_DNA"/>
</dbReference>
<dbReference type="Proteomes" id="UP000503447">
    <property type="component" value="Chromosome"/>
</dbReference>
<accession>A0A6M5YIP3</accession>
<dbReference type="InterPro" id="IPR046737">
    <property type="entry name" value="DUF6629"/>
</dbReference>
<dbReference type="RefSeq" id="WP_171469160.1">
    <property type="nucleotide sequence ID" value="NZ_CP053452.2"/>
</dbReference>
<keyword evidence="1" id="KW-1133">Transmembrane helix</keyword>
<feature type="transmembrane region" description="Helical" evidence="1">
    <location>
        <begin position="100"/>
        <end position="123"/>
    </location>
</feature>
<feature type="transmembrane region" description="Helical" evidence="1">
    <location>
        <begin position="67"/>
        <end position="88"/>
    </location>
</feature>
<reference evidence="3" key="1">
    <citation type="submission" date="2020-05" db="EMBL/GenBank/DDBJ databases">
        <title>Frigoriglobus tundricola gen. nov., sp. nov., a psychrotolerant cellulolytic planctomycete of the family Gemmataceae with two divergent copies of 16S rRNA gene.</title>
        <authorList>
            <person name="Kulichevskaya I.S."/>
            <person name="Ivanova A.A."/>
            <person name="Naumoff D.G."/>
            <person name="Beletsky A.V."/>
            <person name="Rijpstra W.I.C."/>
            <person name="Sinninghe Damste J.S."/>
            <person name="Mardanov A.V."/>
            <person name="Ravin N.V."/>
            <person name="Dedysh S.N."/>
        </authorList>
    </citation>
    <scope>NUCLEOTIDE SEQUENCE [LARGE SCALE GENOMIC DNA]</scope>
    <source>
        <strain evidence="3">PL17</strain>
    </source>
</reference>
<evidence type="ECO:0000313" key="2">
    <source>
        <dbReference type="EMBL" id="QJW92842.1"/>
    </source>
</evidence>
<sequence>MCFSANASVAAGTVLVTAGAYCIAAARRMNRAYLPLAVVPLLFGVQQFLEAAVWIGLARGLPGLVEAAAVGFLFFAAAFWPIWVPIAAAALEERREKRKLFYVFAWIGLGCALTVYVPVLIYAHDSLNVSSVSHSLRYDLSGVPAGVWAAGWVWQAMYLAAVCVPPLMSRDRSIRILGVAILVSAAITHMTFRYAFASVWCFFAALISLYIWYIMYRANRAVPPAPAGAVAAV</sequence>
<proteinExistence type="predicted"/>
<dbReference type="AlphaFoldDB" id="A0A6M5YIP3"/>